<dbReference type="CDD" id="cd00494">
    <property type="entry name" value="PBP2_HMBS"/>
    <property type="match status" value="1"/>
</dbReference>
<dbReference type="PANTHER" id="PTHR11557:SF0">
    <property type="entry name" value="PORPHOBILINOGEN DEAMINASE"/>
    <property type="match status" value="1"/>
</dbReference>
<comment type="cofactor">
    <cofactor evidence="8">
        <name>dipyrromethane</name>
        <dbReference type="ChEBI" id="CHEBI:60342"/>
    </cofactor>
    <text evidence="8">Binds 1 dipyrromethane group covalently.</text>
</comment>
<dbReference type="Proteomes" id="UP000320390">
    <property type="component" value="Chromosome"/>
</dbReference>
<evidence type="ECO:0000256" key="4">
    <source>
        <dbReference type="ARBA" id="ARBA00011245"/>
    </source>
</evidence>
<dbReference type="Pfam" id="PF01379">
    <property type="entry name" value="Porphobil_deam"/>
    <property type="match status" value="1"/>
</dbReference>
<evidence type="ECO:0000256" key="1">
    <source>
        <dbReference type="ARBA" id="ARBA00002869"/>
    </source>
</evidence>
<comment type="pathway">
    <text evidence="2">Porphyrin-containing compound metabolism; protoporphyrin-IX biosynthesis; coproporphyrinogen-III from 5-aminolevulinate: step 2/4.</text>
</comment>
<dbReference type="InterPro" id="IPR022418">
    <property type="entry name" value="Porphobilinogen_deaminase_C"/>
</dbReference>
<comment type="catalytic activity">
    <reaction evidence="7 8">
        <text>4 porphobilinogen + H2O = hydroxymethylbilane + 4 NH4(+)</text>
        <dbReference type="Rhea" id="RHEA:13185"/>
        <dbReference type="ChEBI" id="CHEBI:15377"/>
        <dbReference type="ChEBI" id="CHEBI:28938"/>
        <dbReference type="ChEBI" id="CHEBI:57845"/>
        <dbReference type="ChEBI" id="CHEBI:58126"/>
        <dbReference type="EC" id="2.5.1.61"/>
    </reaction>
</comment>
<dbReference type="PIRSF" id="PIRSF001438">
    <property type="entry name" value="4pyrrol_synth_OHMeBilane_synth"/>
    <property type="match status" value="1"/>
</dbReference>
<evidence type="ECO:0000313" key="12">
    <source>
        <dbReference type="Proteomes" id="UP000320390"/>
    </source>
</evidence>
<dbReference type="Gene3D" id="3.40.190.10">
    <property type="entry name" value="Periplasmic binding protein-like II"/>
    <property type="match status" value="2"/>
</dbReference>
<evidence type="ECO:0000256" key="8">
    <source>
        <dbReference type="HAMAP-Rule" id="MF_00260"/>
    </source>
</evidence>
<dbReference type="NCBIfam" id="TIGR00212">
    <property type="entry name" value="hemC"/>
    <property type="match status" value="1"/>
</dbReference>
<sequence length="309" mass="32857">MIHRLATRGSALALWQARRTQELLREAGHDAELVIIESSGDRDRQTDLARFGSIGIFTVEVDRAVTDGRADIGVHSLKDMTTTLHEGVQLAGCLERGMIEDALVARDGLRLHTLPRGATVGSGSQRRGAMLRAARPDLNVVQIRGNVPTRLGKVTGGELDATVLARAGLVRLGLDGHITEVLDAKRFLPAVGQGIVGLTCRVDDDERADALARHVRDADAWAAAMAERSFLRRMKGGCNAPAGGHATVRDGELVLSGRVLSLDGAESVEGRVEGPIDDAEALGIRLADDIDRRGGGRLIELARAASQGS</sequence>
<dbReference type="EC" id="2.5.1.61" evidence="8"/>
<gene>
    <name evidence="8 11" type="primary">hemC</name>
    <name evidence="11" type="ORF">Poly30_55210</name>
</gene>
<evidence type="ECO:0000313" key="11">
    <source>
        <dbReference type="EMBL" id="QDV09960.1"/>
    </source>
</evidence>
<dbReference type="OrthoDB" id="9810298at2"/>
<dbReference type="SUPFAM" id="SSF53850">
    <property type="entry name" value="Periplasmic binding protein-like II"/>
    <property type="match status" value="1"/>
</dbReference>
<evidence type="ECO:0000259" key="9">
    <source>
        <dbReference type="Pfam" id="PF01379"/>
    </source>
</evidence>
<comment type="subunit">
    <text evidence="4 8">Monomer.</text>
</comment>
<dbReference type="EMBL" id="CP036434">
    <property type="protein sequence ID" value="QDV09960.1"/>
    <property type="molecule type" value="Genomic_DNA"/>
</dbReference>
<dbReference type="AlphaFoldDB" id="A0A518F0U5"/>
<dbReference type="PANTHER" id="PTHR11557">
    <property type="entry name" value="PORPHOBILINOGEN DEAMINASE"/>
    <property type="match status" value="1"/>
</dbReference>
<dbReference type="GO" id="GO:0006782">
    <property type="term" value="P:protoporphyrinogen IX biosynthetic process"/>
    <property type="evidence" value="ECO:0007669"/>
    <property type="project" value="UniProtKB-UniRule"/>
</dbReference>
<dbReference type="PRINTS" id="PR00151">
    <property type="entry name" value="PORPHBDMNASE"/>
</dbReference>
<dbReference type="InterPro" id="IPR000860">
    <property type="entry name" value="HemC"/>
</dbReference>
<keyword evidence="6 8" id="KW-0627">Porphyrin biosynthesis</keyword>
<reference evidence="11 12" key="1">
    <citation type="submission" date="2019-02" db="EMBL/GenBank/DDBJ databases">
        <title>Deep-cultivation of Planctomycetes and their phenomic and genomic characterization uncovers novel biology.</title>
        <authorList>
            <person name="Wiegand S."/>
            <person name="Jogler M."/>
            <person name="Boedeker C."/>
            <person name="Pinto D."/>
            <person name="Vollmers J."/>
            <person name="Rivas-Marin E."/>
            <person name="Kohn T."/>
            <person name="Peeters S.H."/>
            <person name="Heuer A."/>
            <person name="Rast P."/>
            <person name="Oberbeckmann S."/>
            <person name="Bunk B."/>
            <person name="Jeske O."/>
            <person name="Meyerdierks A."/>
            <person name="Storesund J.E."/>
            <person name="Kallscheuer N."/>
            <person name="Luecker S."/>
            <person name="Lage O.M."/>
            <person name="Pohl T."/>
            <person name="Merkel B.J."/>
            <person name="Hornburger P."/>
            <person name="Mueller R.-W."/>
            <person name="Bruemmer F."/>
            <person name="Labrenz M."/>
            <person name="Spormann A.M."/>
            <person name="Op den Camp H."/>
            <person name="Overmann J."/>
            <person name="Amann R."/>
            <person name="Jetten M.S.M."/>
            <person name="Mascher T."/>
            <person name="Medema M.H."/>
            <person name="Devos D.P."/>
            <person name="Kaster A.-K."/>
            <person name="Ovreas L."/>
            <person name="Rohde M."/>
            <person name="Galperin M.Y."/>
            <person name="Jogler C."/>
        </authorList>
    </citation>
    <scope>NUCLEOTIDE SEQUENCE [LARGE SCALE GENOMIC DNA]</scope>
    <source>
        <strain evidence="11 12">Poly30</strain>
    </source>
</reference>
<evidence type="ECO:0000256" key="2">
    <source>
        <dbReference type="ARBA" id="ARBA00004735"/>
    </source>
</evidence>
<comment type="similarity">
    <text evidence="3 8">Belongs to the HMBS family.</text>
</comment>
<feature type="domain" description="Porphobilinogen deaminase N-terminal" evidence="9">
    <location>
        <begin position="4"/>
        <end position="206"/>
    </location>
</feature>
<evidence type="ECO:0000259" key="10">
    <source>
        <dbReference type="Pfam" id="PF03900"/>
    </source>
</evidence>
<evidence type="ECO:0000256" key="7">
    <source>
        <dbReference type="ARBA" id="ARBA00048169"/>
    </source>
</evidence>
<evidence type="ECO:0000256" key="3">
    <source>
        <dbReference type="ARBA" id="ARBA00005638"/>
    </source>
</evidence>
<dbReference type="HAMAP" id="MF_00260">
    <property type="entry name" value="Porphobil_deam"/>
    <property type="match status" value="1"/>
</dbReference>
<comment type="function">
    <text evidence="1 8">Tetrapolymerization of the monopyrrole PBG into the hydroxymethylbilane pre-uroporphyrinogen in several discrete steps.</text>
</comment>
<dbReference type="Pfam" id="PF03900">
    <property type="entry name" value="Porphobil_deamC"/>
    <property type="match status" value="1"/>
</dbReference>
<dbReference type="SUPFAM" id="SSF54782">
    <property type="entry name" value="Porphobilinogen deaminase (hydroxymethylbilane synthase), C-terminal domain"/>
    <property type="match status" value="1"/>
</dbReference>
<name>A0A518F0U5_9BACT</name>
<organism evidence="11 12">
    <name type="scientific">Saltatorellus ferox</name>
    <dbReference type="NCBI Taxonomy" id="2528018"/>
    <lineage>
        <taxon>Bacteria</taxon>
        <taxon>Pseudomonadati</taxon>
        <taxon>Planctomycetota</taxon>
        <taxon>Planctomycetia</taxon>
        <taxon>Planctomycetia incertae sedis</taxon>
        <taxon>Saltatorellus</taxon>
    </lineage>
</organism>
<feature type="modified residue" description="S-(dipyrrolylmethanemethyl)cysteine" evidence="8">
    <location>
        <position position="238"/>
    </location>
</feature>
<protein>
    <recommendedName>
        <fullName evidence="8">Porphobilinogen deaminase</fullName>
        <shortName evidence="8">PBG</shortName>
        <ecNumber evidence="8">2.5.1.61</ecNumber>
    </recommendedName>
    <alternativeName>
        <fullName evidence="8">Hydroxymethylbilane synthase</fullName>
        <shortName evidence="8">HMBS</shortName>
    </alternativeName>
    <alternativeName>
        <fullName evidence="8">Pre-uroporphyrinogen synthase</fullName>
    </alternativeName>
</protein>
<dbReference type="InterPro" id="IPR036803">
    <property type="entry name" value="Porphobilinogen_deaminase_C_sf"/>
</dbReference>
<dbReference type="GO" id="GO:0004418">
    <property type="term" value="F:hydroxymethylbilane synthase activity"/>
    <property type="evidence" value="ECO:0007669"/>
    <property type="project" value="UniProtKB-UniRule"/>
</dbReference>
<evidence type="ECO:0000256" key="6">
    <source>
        <dbReference type="ARBA" id="ARBA00023244"/>
    </source>
</evidence>
<feature type="domain" description="Porphobilinogen deaminase C-terminal" evidence="10">
    <location>
        <begin position="222"/>
        <end position="290"/>
    </location>
</feature>
<proteinExistence type="inferred from homology"/>
<dbReference type="InterPro" id="IPR022417">
    <property type="entry name" value="Porphobilin_deaminase_N"/>
</dbReference>
<dbReference type="Gene3D" id="3.30.160.40">
    <property type="entry name" value="Porphobilinogen deaminase, C-terminal domain"/>
    <property type="match status" value="1"/>
</dbReference>
<dbReference type="FunFam" id="3.40.190.10:FF:000005">
    <property type="entry name" value="Porphobilinogen deaminase"/>
    <property type="match status" value="1"/>
</dbReference>
<accession>A0A518F0U5</accession>
<keyword evidence="12" id="KW-1185">Reference proteome</keyword>
<comment type="miscellaneous">
    <text evidence="8">The porphobilinogen subunits are added to the dipyrromethane group.</text>
</comment>
<evidence type="ECO:0000256" key="5">
    <source>
        <dbReference type="ARBA" id="ARBA00022679"/>
    </source>
</evidence>
<keyword evidence="5 8" id="KW-0808">Transferase</keyword>
<dbReference type="RefSeq" id="WP_145205287.1">
    <property type="nucleotide sequence ID" value="NZ_CP036434.1"/>
</dbReference>
<dbReference type="GO" id="GO:0005737">
    <property type="term" value="C:cytoplasm"/>
    <property type="evidence" value="ECO:0007669"/>
    <property type="project" value="UniProtKB-UniRule"/>
</dbReference>